<evidence type="ECO:0008006" key="3">
    <source>
        <dbReference type="Google" id="ProtNLM"/>
    </source>
</evidence>
<dbReference type="InParanoid" id="K3ZZL9"/>
<dbReference type="PANTHER" id="PTHR32141:SF160">
    <property type="entry name" value="F-BOX DOMAIN-CONTAINING PROTEIN"/>
    <property type="match status" value="1"/>
</dbReference>
<proteinExistence type="predicted"/>
<organism evidence="1 2">
    <name type="scientific">Setaria italica</name>
    <name type="common">Foxtail millet</name>
    <name type="synonym">Panicum italicum</name>
    <dbReference type="NCBI Taxonomy" id="4555"/>
    <lineage>
        <taxon>Eukaryota</taxon>
        <taxon>Viridiplantae</taxon>
        <taxon>Streptophyta</taxon>
        <taxon>Embryophyta</taxon>
        <taxon>Tracheophyta</taxon>
        <taxon>Spermatophyta</taxon>
        <taxon>Magnoliopsida</taxon>
        <taxon>Liliopsida</taxon>
        <taxon>Poales</taxon>
        <taxon>Poaceae</taxon>
        <taxon>PACMAD clade</taxon>
        <taxon>Panicoideae</taxon>
        <taxon>Panicodae</taxon>
        <taxon>Paniceae</taxon>
        <taxon>Cenchrinae</taxon>
        <taxon>Setaria</taxon>
    </lineage>
</organism>
<evidence type="ECO:0000313" key="1">
    <source>
        <dbReference type="EnsemblPlants" id="KQL22233"/>
    </source>
</evidence>
<sequence length="168" mass="18609">MVMATRAKKRRLEEEEKQELVDDFISGLPDAILGDIVTLLPTRDGTRTQVLSSRWHHVWRSAPLNLDSNADSPRTIRGNIRDSEISRALSAHQGPGRRFLHEFPYIDTATGEVSFLASHPRSLSSLSAGRRRPPPFIIDGSTLGATGFALACAGSGRPCRRRHGCRLR</sequence>
<dbReference type="InterPro" id="IPR053781">
    <property type="entry name" value="F-box_AtFBL13-like"/>
</dbReference>
<dbReference type="InterPro" id="IPR055302">
    <property type="entry name" value="F-box_dom-containing"/>
</dbReference>
<protein>
    <recommendedName>
        <fullName evidence="3">F-box domain-containing protein</fullName>
    </recommendedName>
</protein>
<dbReference type="SUPFAM" id="SSF81383">
    <property type="entry name" value="F-box domain"/>
    <property type="match status" value="1"/>
</dbReference>
<dbReference type="Gramene" id="KQL22233">
    <property type="protein sequence ID" value="KQL22233"/>
    <property type="gene ID" value="SETIT_032053mg"/>
</dbReference>
<dbReference type="STRING" id="4555.K3ZZL9"/>
<keyword evidence="2" id="KW-1185">Reference proteome</keyword>
<dbReference type="InterPro" id="IPR036047">
    <property type="entry name" value="F-box-like_dom_sf"/>
</dbReference>
<reference evidence="1" key="2">
    <citation type="submission" date="2018-08" db="UniProtKB">
        <authorList>
            <consortium name="EnsemblPlants"/>
        </authorList>
    </citation>
    <scope>IDENTIFICATION</scope>
    <source>
        <strain evidence="1">Yugu1</strain>
    </source>
</reference>
<name>K3ZZL9_SETIT</name>
<dbReference type="PANTHER" id="PTHR32141">
    <property type="match status" value="1"/>
</dbReference>
<dbReference type="Proteomes" id="UP000004995">
    <property type="component" value="Unassembled WGS sequence"/>
</dbReference>
<evidence type="ECO:0000313" key="2">
    <source>
        <dbReference type="Proteomes" id="UP000004995"/>
    </source>
</evidence>
<reference evidence="2" key="1">
    <citation type="journal article" date="2012" name="Nat. Biotechnol.">
        <title>Reference genome sequence of the model plant Setaria.</title>
        <authorList>
            <person name="Bennetzen J.L."/>
            <person name="Schmutz J."/>
            <person name="Wang H."/>
            <person name="Percifield R."/>
            <person name="Hawkins J."/>
            <person name="Pontaroli A.C."/>
            <person name="Estep M."/>
            <person name="Feng L."/>
            <person name="Vaughn J.N."/>
            <person name="Grimwood J."/>
            <person name="Jenkins J."/>
            <person name="Barry K."/>
            <person name="Lindquist E."/>
            <person name="Hellsten U."/>
            <person name="Deshpande S."/>
            <person name="Wang X."/>
            <person name="Wu X."/>
            <person name="Mitros T."/>
            <person name="Triplett J."/>
            <person name="Yang X."/>
            <person name="Ye C.Y."/>
            <person name="Mauro-Herrera M."/>
            <person name="Wang L."/>
            <person name="Li P."/>
            <person name="Sharma M."/>
            <person name="Sharma R."/>
            <person name="Ronald P.C."/>
            <person name="Panaud O."/>
            <person name="Kellogg E.A."/>
            <person name="Brutnell T.P."/>
            <person name="Doust A.N."/>
            <person name="Tuskan G.A."/>
            <person name="Rokhsar D."/>
            <person name="Devos K.M."/>
        </authorList>
    </citation>
    <scope>NUCLEOTIDE SEQUENCE [LARGE SCALE GENOMIC DNA]</scope>
    <source>
        <strain evidence="2">cv. Yugu1</strain>
    </source>
</reference>
<dbReference type="EnsemblPlants" id="KQL22233">
    <property type="protein sequence ID" value="KQL22233"/>
    <property type="gene ID" value="SETIT_032053mg"/>
</dbReference>
<dbReference type="EMBL" id="AGNK02000638">
    <property type="status" value="NOT_ANNOTATED_CDS"/>
    <property type="molecule type" value="Genomic_DNA"/>
</dbReference>
<dbReference type="CDD" id="cd22160">
    <property type="entry name" value="F-box_AtFBL13-like"/>
    <property type="match status" value="1"/>
</dbReference>
<dbReference type="AlphaFoldDB" id="K3ZZL9"/>
<accession>K3ZZL9</accession>
<dbReference type="HOGENOM" id="CLU_1589258_0_0_1"/>